<feature type="non-terminal residue" evidence="1">
    <location>
        <position position="1"/>
    </location>
</feature>
<dbReference type="Proteomes" id="UP001432322">
    <property type="component" value="Unassembled WGS sequence"/>
</dbReference>
<organism evidence="1 2">
    <name type="scientific">Pristionchus fissidentatus</name>
    <dbReference type="NCBI Taxonomy" id="1538716"/>
    <lineage>
        <taxon>Eukaryota</taxon>
        <taxon>Metazoa</taxon>
        <taxon>Ecdysozoa</taxon>
        <taxon>Nematoda</taxon>
        <taxon>Chromadorea</taxon>
        <taxon>Rhabditida</taxon>
        <taxon>Rhabditina</taxon>
        <taxon>Diplogasteromorpha</taxon>
        <taxon>Diplogasteroidea</taxon>
        <taxon>Neodiplogasteridae</taxon>
        <taxon>Pristionchus</taxon>
    </lineage>
</organism>
<accession>A0AAV5WGW1</accession>
<reference evidence="1" key="1">
    <citation type="submission" date="2023-10" db="EMBL/GenBank/DDBJ databases">
        <title>Genome assembly of Pristionchus species.</title>
        <authorList>
            <person name="Yoshida K."/>
            <person name="Sommer R.J."/>
        </authorList>
    </citation>
    <scope>NUCLEOTIDE SEQUENCE</scope>
    <source>
        <strain evidence="1">RS5133</strain>
    </source>
</reference>
<evidence type="ECO:0000313" key="1">
    <source>
        <dbReference type="EMBL" id="GMT30272.1"/>
    </source>
</evidence>
<keyword evidence="2" id="KW-1185">Reference proteome</keyword>
<proteinExistence type="predicted"/>
<gene>
    <name evidence="1" type="ORF">PFISCL1PPCAC_21569</name>
</gene>
<dbReference type="AlphaFoldDB" id="A0AAV5WGW1"/>
<comment type="caution">
    <text evidence="1">The sequence shown here is derived from an EMBL/GenBank/DDBJ whole genome shotgun (WGS) entry which is preliminary data.</text>
</comment>
<dbReference type="EMBL" id="BTSY01000005">
    <property type="protein sequence ID" value="GMT30272.1"/>
    <property type="molecule type" value="Genomic_DNA"/>
</dbReference>
<evidence type="ECO:0000313" key="2">
    <source>
        <dbReference type="Proteomes" id="UP001432322"/>
    </source>
</evidence>
<sequence>SSISEMSTLTCSVFLKRHCLMPYMDGQYLISAHGPFLDLVETSKLREGKMDLTSTLPVRTGVFPVCYLYYWLRMIRSGFLLAITSEINSDYRTVVSGCLIHRSTLLTGGKFQ</sequence>
<name>A0AAV5WGW1_9BILA</name>
<feature type="non-terminal residue" evidence="1">
    <location>
        <position position="112"/>
    </location>
</feature>
<protein>
    <submittedName>
        <fullName evidence="1">Uncharacterized protein</fullName>
    </submittedName>
</protein>